<dbReference type="AlphaFoldDB" id="A0A0W0YGR2"/>
<organism evidence="1 2">
    <name type="scientific">Legionella sainthelensi</name>
    <dbReference type="NCBI Taxonomy" id="28087"/>
    <lineage>
        <taxon>Bacteria</taxon>
        <taxon>Pseudomonadati</taxon>
        <taxon>Pseudomonadota</taxon>
        <taxon>Gammaproteobacteria</taxon>
        <taxon>Legionellales</taxon>
        <taxon>Legionellaceae</taxon>
        <taxon>Legionella</taxon>
    </lineage>
</organism>
<evidence type="ECO:0000313" key="1">
    <source>
        <dbReference type="EMBL" id="KTD56027.1"/>
    </source>
</evidence>
<protein>
    <submittedName>
        <fullName evidence="1">Uncharacterized protein</fullName>
    </submittedName>
</protein>
<accession>A0A0W0YGR2</accession>
<dbReference type="PATRIC" id="fig|28087.4.peg.2326"/>
<dbReference type="EMBL" id="LNYV01000034">
    <property type="protein sequence ID" value="KTD56027.1"/>
    <property type="molecule type" value="Genomic_DNA"/>
</dbReference>
<proteinExistence type="predicted"/>
<sequence>MKRKHELSKYEQHYYKEISKKIVPIKNEDEQRKIDKFMEKHSTTPHRTTRESGYSAYLFRGKKIEVNASMVKKRKIDKDHVLITKINQAPTLPVSCLASTEHVIAMQDEVDDFKSELEPQTKQNVMYLIQLTCHTKKINVSSEKKALLNLMHEYDDTLNKKNVRIIYNKGNAVFEIKVSTQVADIQLLIRALTSKKKYNIINCDFEDIGLNQGVCLVKKDASNPIHALVNIANSDSEKGFLERDAGTTTGLYTASYQDRNWTFNFFNSLDNMREKTEYPEDTFAIKIFNAN</sequence>
<gene>
    <name evidence="1" type="ORF">Lsai_2157</name>
</gene>
<reference evidence="1 2" key="1">
    <citation type="submission" date="2015-11" db="EMBL/GenBank/DDBJ databases">
        <title>Genomic analysis of 38 Legionella species identifies large and diverse effector repertoires.</title>
        <authorList>
            <person name="Burstein D."/>
            <person name="Amaro F."/>
            <person name="Zusman T."/>
            <person name="Lifshitz Z."/>
            <person name="Cohen O."/>
            <person name="Gilbert J.A."/>
            <person name="Pupko T."/>
            <person name="Shuman H.A."/>
            <person name="Segal G."/>
        </authorList>
    </citation>
    <scope>NUCLEOTIDE SEQUENCE [LARGE SCALE GENOMIC DNA]</scope>
    <source>
        <strain evidence="1 2">Mt.St.Helens-4</strain>
    </source>
</reference>
<dbReference type="OrthoDB" id="5654140at2"/>
<name>A0A0W0YGR2_9GAMM</name>
<dbReference type="RefSeq" id="WP_027271779.1">
    <property type="nucleotide sequence ID" value="NZ_CAAAJE010000024.1"/>
</dbReference>
<comment type="caution">
    <text evidence="1">The sequence shown here is derived from an EMBL/GenBank/DDBJ whole genome shotgun (WGS) entry which is preliminary data.</text>
</comment>
<dbReference type="Proteomes" id="UP000054621">
    <property type="component" value="Unassembled WGS sequence"/>
</dbReference>
<dbReference type="eggNOG" id="ENOG5031DY4">
    <property type="taxonomic scope" value="Bacteria"/>
</dbReference>
<evidence type="ECO:0000313" key="2">
    <source>
        <dbReference type="Proteomes" id="UP000054621"/>
    </source>
</evidence>